<organism evidence="1 2">
    <name type="scientific">Enterococcus hermanniensis</name>
    <dbReference type="NCBI Taxonomy" id="249189"/>
    <lineage>
        <taxon>Bacteria</taxon>
        <taxon>Bacillati</taxon>
        <taxon>Bacillota</taxon>
        <taxon>Bacilli</taxon>
        <taxon>Lactobacillales</taxon>
        <taxon>Enterococcaceae</taxon>
        <taxon>Enterococcus</taxon>
    </lineage>
</organism>
<evidence type="ECO:0000313" key="2">
    <source>
        <dbReference type="Proteomes" id="UP000182077"/>
    </source>
</evidence>
<evidence type="ECO:0000313" key="1">
    <source>
        <dbReference type="EMBL" id="OJG43275.1"/>
    </source>
</evidence>
<gene>
    <name evidence="1" type="ORF">RV04_GL000720</name>
</gene>
<dbReference type="EMBL" id="JXKQ01000015">
    <property type="protein sequence ID" value="OJG43275.1"/>
    <property type="molecule type" value="Genomic_DNA"/>
</dbReference>
<dbReference type="Proteomes" id="UP000182077">
    <property type="component" value="Unassembled WGS sequence"/>
</dbReference>
<reference evidence="1 2" key="1">
    <citation type="submission" date="2014-12" db="EMBL/GenBank/DDBJ databases">
        <title>Draft genome sequences of 29 type strains of Enterococci.</title>
        <authorList>
            <person name="Zhong Z."/>
            <person name="Sun Z."/>
            <person name="Liu W."/>
            <person name="Zhang W."/>
            <person name="Zhang H."/>
        </authorList>
    </citation>
    <scope>NUCLEOTIDE SEQUENCE [LARGE SCALE GENOMIC DNA]</scope>
    <source>
        <strain evidence="1 2">DSM 17122</strain>
    </source>
</reference>
<name>A0A1L8TFZ9_9ENTE</name>
<protein>
    <submittedName>
        <fullName evidence="1">Uncharacterized protein</fullName>
    </submittedName>
</protein>
<dbReference type="STRING" id="249189.RV04_GL000720"/>
<dbReference type="AlphaFoldDB" id="A0A1L8TFZ9"/>
<proteinExistence type="predicted"/>
<keyword evidence="2" id="KW-1185">Reference proteome</keyword>
<comment type="caution">
    <text evidence="1">The sequence shown here is derived from an EMBL/GenBank/DDBJ whole genome shotgun (WGS) entry which is preliminary data.</text>
</comment>
<sequence length="105" mass="11931">MKVKIKEEKFMNQPDNLTVGELRKFLTQLETKPEISDATKIFLDTGWDSIQEISPDALSVEEAQAFQIEDPLTHESFGGYSLKEKAEKMNGNGPIEKVVVIRNLY</sequence>
<accession>A0A1L8TFZ9</accession>